<evidence type="ECO:0000256" key="2">
    <source>
        <dbReference type="ARBA" id="ARBA00022748"/>
    </source>
</evidence>
<feature type="domain" description="Cytochrome c-type biogenesis protein H TPR" evidence="6">
    <location>
        <begin position="65"/>
        <end position="191"/>
    </location>
</feature>
<evidence type="ECO:0000259" key="6">
    <source>
        <dbReference type="Pfam" id="PF23914"/>
    </source>
</evidence>
<dbReference type="Pfam" id="PF23914">
    <property type="entry name" value="TPR_CcmH_CycH"/>
    <property type="match status" value="1"/>
</dbReference>
<dbReference type="RefSeq" id="WP_229956083.1">
    <property type="nucleotide sequence ID" value="NZ_BAAAEM010000002.1"/>
</dbReference>
<proteinExistence type="predicted"/>
<dbReference type="PROSITE" id="PS50005">
    <property type="entry name" value="TPR"/>
    <property type="match status" value="1"/>
</dbReference>
<dbReference type="SMART" id="SM00028">
    <property type="entry name" value="TPR"/>
    <property type="match status" value="3"/>
</dbReference>
<dbReference type="InterPro" id="IPR019734">
    <property type="entry name" value="TPR_rpt"/>
</dbReference>
<organism evidence="7 8">
    <name type="scientific">Parasphingorhabdus litoris</name>
    <dbReference type="NCBI Taxonomy" id="394733"/>
    <lineage>
        <taxon>Bacteria</taxon>
        <taxon>Pseudomonadati</taxon>
        <taxon>Pseudomonadota</taxon>
        <taxon>Alphaproteobacteria</taxon>
        <taxon>Sphingomonadales</taxon>
        <taxon>Sphingomonadaceae</taxon>
        <taxon>Parasphingorhabdus</taxon>
    </lineage>
</organism>
<keyword evidence="2" id="KW-0201">Cytochrome c-type biogenesis</keyword>
<keyword evidence="3 4" id="KW-0802">TPR repeat</keyword>
<evidence type="ECO:0000313" key="7">
    <source>
        <dbReference type="EMBL" id="GAA0473750.1"/>
    </source>
</evidence>
<evidence type="ECO:0000256" key="1">
    <source>
        <dbReference type="ARBA" id="ARBA00022737"/>
    </source>
</evidence>
<evidence type="ECO:0000256" key="4">
    <source>
        <dbReference type="PROSITE-ProRule" id="PRU00339"/>
    </source>
</evidence>
<feature type="transmembrane region" description="Helical" evidence="5">
    <location>
        <begin position="21"/>
        <end position="39"/>
    </location>
</feature>
<protein>
    <recommendedName>
        <fullName evidence="6">Cytochrome c-type biogenesis protein H TPR domain-containing protein</fullName>
    </recommendedName>
</protein>
<feature type="repeat" description="TPR" evidence="4">
    <location>
        <begin position="84"/>
        <end position="117"/>
    </location>
</feature>
<dbReference type="PANTHER" id="PTHR47870">
    <property type="entry name" value="CYTOCHROME C-TYPE BIOGENESIS PROTEIN CCMH"/>
    <property type="match status" value="1"/>
</dbReference>
<evidence type="ECO:0000256" key="3">
    <source>
        <dbReference type="ARBA" id="ARBA00022803"/>
    </source>
</evidence>
<dbReference type="InterPro" id="IPR011990">
    <property type="entry name" value="TPR-like_helical_dom_sf"/>
</dbReference>
<dbReference type="SUPFAM" id="SSF48452">
    <property type="entry name" value="TPR-like"/>
    <property type="match status" value="1"/>
</dbReference>
<dbReference type="Gene3D" id="1.25.40.10">
    <property type="entry name" value="Tetratricopeptide repeat domain"/>
    <property type="match status" value="2"/>
</dbReference>
<dbReference type="InterPro" id="IPR056413">
    <property type="entry name" value="TPR_CcmH_CycH"/>
</dbReference>
<accession>A0ABN1ADH9</accession>
<keyword evidence="8" id="KW-1185">Reference proteome</keyword>
<dbReference type="Proteomes" id="UP001500713">
    <property type="component" value="Unassembled WGS sequence"/>
</dbReference>
<evidence type="ECO:0000313" key="8">
    <source>
        <dbReference type="Proteomes" id="UP001500713"/>
    </source>
</evidence>
<keyword evidence="5" id="KW-0472">Membrane</keyword>
<dbReference type="PANTHER" id="PTHR47870:SF1">
    <property type="entry name" value="CYTOCHROME C-TYPE BIOGENESIS PROTEIN CCMH"/>
    <property type="match status" value="1"/>
</dbReference>
<sequence length="331" mass="35034">MSEPEAATKPAKNGGTNISRIALIFAAILAIGAVGVQIYRSMDGETSGSDNGAEVATGETEQAPSVNEVIAGLEKKLQDDPEDAESWRMLGWSYFETQKFAESATAMKRATTLDPKNPEYWSMLGEALVMASDGQQVPDDAADAFKKAVALDKSDPRARYFLAVQKDISGDHQGAINDWFALLEDTPADAPYAADIRRVIGQVAEKENIDVAARLAKITPAAPTGGISTDGPQVATAAIPGPSREQMQAAAALPAGQQEAMIANMVDGLDKRLQSNPNDANGWIMLMRSRMQLGQTAKAEKARADGLEAFKNDGAEAKRIREAASALGIGG</sequence>
<name>A0ABN1ADH9_9SPHN</name>
<keyword evidence="1" id="KW-0677">Repeat</keyword>
<keyword evidence="5" id="KW-0812">Transmembrane</keyword>
<evidence type="ECO:0000256" key="5">
    <source>
        <dbReference type="SAM" id="Phobius"/>
    </source>
</evidence>
<dbReference type="InterPro" id="IPR051263">
    <property type="entry name" value="C-type_cytochrome_biogenesis"/>
</dbReference>
<keyword evidence="5" id="KW-1133">Transmembrane helix</keyword>
<dbReference type="EMBL" id="BAAAEM010000002">
    <property type="protein sequence ID" value="GAA0473750.1"/>
    <property type="molecule type" value="Genomic_DNA"/>
</dbReference>
<comment type="caution">
    <text evidence="7">The sequence shown here is derived from an EMBL/GenBank/DDBJ whole genome shotgun (WGS) entry which is preliminary data.</text>
</comment>
<reference evidence="7 8" key="1">
    <citation type="journal article" date="2019" name="Int. J. Syst. Evol. Microbiol.">
        <title>The Global Catalogue of Microorganisms (GCM) 10K type strain sequencing project: providing services to taxonomists for standard genome sequencing and annotation.</title>
        <authorList>
            <consortium name="The Broad Institute Genomics Platform"/>
            <consortium name="The Broad Institute Genome Sequencing Center for Infectious Disease"/>
            <person name="Wu L."/>
            <person name="Ma J."/>
        </authorList>
    </citation>
    <scope>NUCLEOTIDE SEQUENCE [LARGE SCALE GENOMIC DNA]</scope>
    <source>
        <strain evidence="7 8">JCM 14162</strain>
    </source>
</reference>
<gene>
    <name evidence="7" type="ORF">GCM10009096_13930</name>
</gene>